<keyword evidence="3" id="KW-1185">Reference proteome</keyword>
<reference evidence="2" key="2">
    <citation type="submission" date="2023-05" db="EMBL/GenBank/DDBJ databases">
        <authorList>
            <person name="Schelkunov M.I."/>
        </authorList>
    </citation>
    <scope>NUCLEOTIDE SEQUENCE</scope>
    <source>
        <strain evidence="2">Hsosn_3</strain>
        <tissue evidence="2">Leaf</tissue>
    </source>
</reference>
<accession>A0AAD8J5H5</accession>
<dbReference type="Proteomes" id="UP001237642">
    <property type="component" value="Unassembled WGS sequence"/>
</dbReference>
<sequence length="112" mass="12904">MENNRSWMYQRTIDGGYLNPAFVKGVEGFMTYVKSLQSSMDGTNIKCPCWNCKNRRHWDADTVELHLFKKGFVKDYYVWDRHDEPYIFGQTRECAEQSSAANSNTSGGKGTT</sequence>
<name>A0AAD8J5H5_9APIA</name>
<protein>
    <recommendedName>
        <fullName evidence="1">Transposase-associated domain-containing protein</fullName>
    </recommendedName>
</protein>
<evidence type="ECO:0000313" key="3">
    <source>
        <dbReference type="Proteomes" id="UP001237642"/>
    </source>
</evidence>
<gene>
    <name evidence="2" type="ORF">POM88_007940</name>
</gene>
<evidence type="ECO:0000313" key="2">
    <source>
        <dbReference type="EMBL" id="KAK1398077.1"/>
    </source>
</evidence>
<dbReference type="AlphaFoldDB" id="A0AAD8J5H5"/>
<dbReference type="Pfam" id="PF13963">
    <property type="entry name" value="Transpos_assoc"/>
    <property type="match status" value="1"/>
</dbReference>
<reference evidence="2" key="1">
    <citation type="submission" date="2023-02" db="EMBL/GenBank/DDBJ databases">
        <title>Genome of toxic invasive species Heracleum sosnowskyi carries increased number of genes despite the absence of recent whole-genome duplications.</title>
        <authorList>
            <person name="Schelkunov M."/>
            <person name="Shtratnikova V."/>
            <person name="Makarenko M."/>
            <person name="Klepikova A."/>
            <person name="Omelchenko D."/>
            <person name="Novikova G."/>
            <person name="Obukhova E."/>
            <person name="Bogdanov V."/>
            <person name="Penin A."/>
            <person name="Logacheva M."/>
        </authorList>
    </citation>
    <scope>NUCLEOTIDE SEQUENCE</scope>
    <source>
        <strain evidence="2">Hsosn_3</strain>
        <tissue evidence="2">Leaf</tissue>
    </source>
</reference>
<dbReference type="InterPro" id="IPR029480">
    <property type="entry name" value="Transpos_assoc"/>
</dbReference>
<comment type="caution">
    <text evidence="2">The sequence shown here is derived from an EMBL/GenBank/DDBJ whole genome shotgun (WGS) entry which is preliminary data.</text>
</comment>
<dbReference type="EMBL" id="JAUIZM010000002">
    <property type="protein sequence ID" value="KAK1398077.1"/>
    <property type="molecule type" value="Genomic_DNA"/>
</dbReference>
<organism evidence="2 3">
    <name type="scientific">Heracleum sosnowskyi</name>
    <dbReference type="NCBI Taxonomy" id="360622"/>
    <lineage>
        <taxon>Eukaryota</taxon>
        <taxon>Viridiplantae</taxon>
        <taxon>Streptophyta</taxon>
        <taxon>Embryophyta</taxon>
        <taxon>Tracheophyta</taxon>
        <taxon>Spermatophyta</taxon>
        <taxon>Magnoliopsida</taxon>
        <taxon>eudicotyledons</taxon>
        <taxon>Gunneridae</taxon>
        <taxon>Pentapetalae</taxon>
        <taxon>asterids</taxon>
        <taxon>campanulids</taxon>
        <taxon>Apiales</taxon>
        <taxon>Apiaceae</taxon>
        <taxon>Apioideae</taxon>
        <taxon>apioid superclade</taxon>
        <taxon>Tordylieae</taxon>
        <taxon>Tordyliinae</taxon>
        <taxon>Heracleum</taxon>
    </lineage>
</organism>
<feature type="domain" description="Transposase-associated" evidence="1">
    <location>
        <begin position="5"/>
        <end position="84"/>
    </location>
</feature>
<proteinExistence type="predicted"/>
<evidence type="ECO:0000259" key="1">
    <source>
        <dbReference type="Pfam" id="PF13963"/>
    </source>
</evidence>